<dbReference type="InterPro" id="IPR018177">
    <property type="entry name" value="L-lactate_DH_AS"/>
</dbReference>
<evidence type="ECO:0000256" key="5">
    <source>
        <dbReference type="ARBA" id="ARBA00023027"/>
    </source>
</evidence>
<gene>
    <name evidence="7" type="primary">ldh</name>
    <name evidence="12" type="ORF">A3G56_00735</name>
</gene>
<feature type="binding site" evidence="7">
    <location>
        <position position="97"/>
    </location>
    <ligand>
        <name>substrate</name>
    </ligand>
</feature>
<dbReference type="GO" id="GO:0004459">
    <property type="term" value="F:L-lactate dehydrogenase (NAD+) activity"/>
    <property type="evidence" value="ECO:0007669"/>
    <property type="project" value="UniProtKB-UniRule"/>
</dbReference>
<dbReference type="NCBIfam" id="TIGR01771">
    <property type="entry name" value="L-LDH-NAD"/>
    <property type="match status" value="1"/>
</dbReference>
<name>A0A1F5RY69_9BACT</name>
<feature type="binding site" evidence="7">
    <location>
        <position position="74"/>
    </location>
    <ligand>
        <name>NAD(+)</name>
        <dbReference type="ChEBI" id="CHEBI:57540"/>
    </ligand>
</feature>
<feature type="binding site" evidence="7">
    <location>
        <position position="152"/>
    </location>
    <ligand>
        <name>NAD(+)</name>
        <dbReference type="ChEBI" id="CHEBI:57540"/>
    </ligand>
</feature>
<organism evidence="12 13">
    <name type="scientific">Candidatus Falkowbacteria bacterium RIFCSPLOWO2_12_FULL_45_10</name>
    <dbReference type="NCBI Taxonomy" id="1797990"/>
    <lineage>
        <taxon>Bacteria</taxon>
        <taxon>Candidatus Falkowiibacteriota</taxon>
    </lineage>
</organism>
<feature type="active site" description="Proton acceptor" evidence="7 8">
    <location>
        <position position="184"/>
    </location>
</feature>
<evidence type="ECO:0000259" key="11">
    <source>
        <dbReference type="Pfam" id="PF02866"/>
    </source>
</evidence>
<dbReference type="NCBIfam" id="NF000824">
    <property type="entry name" value="PRK00066.1"/>
    <property type="match status" value="1"/>
</dbReference>
<dbReference type="PROSITE" id="PS00064">
    <property type="entry name" value="L_LDH"/>
    <property type="match status" value="1"/>
</dbReference>
<feature type="binding site" evidence="7">
    <location>
        <position position="49"/>
    </location>
    <ligand>
        <name>NAD(+)</name>
        <dbReference type="ChEBI" id="CHEBI:57540"/>
    </ligand>
</feature>
<feature type="domain" description="Lactate/malate dehydrogenase N-terminal" evidence="10">
    <location>
        <begin position="14"/>
        <end position="151"/>
    </location>
</feature>
<evidence type="ECO:0000256" key="4">
    <source>
        <dbReference type="ARBA" id="ARBA00023002"/>
    </source>
</evidence>
<dbReference type="InterPro" id="IPR015955">
    <property type="entry name" value="Lactate_DH/Glyco_Ohase_4_C"/>
</dbReference>
<comment type="catalytic activity">
    <reaction evidence="6 7">
        <text>(S)-lactate + NAD(+) = pyruvate + NADH + H(+)</text>
        <dbReference type="Rhea" id="RHEA:23444"/>
        <dbReference type="ChEBI" id="CHEBI:15361"/>
        <dbReference type="ChEBI" id="CHEBI:15378"/>
        <dbReference type="ChEBI" id="CHEBI:16651"/>
        <dbReference type="ChEBI" id="CHEBI:57540"/>
        <dbReference type="ChEBI" id="CHEBI:57945"/>
        <dbReference type="EC" id="1.1.1.27"/>
    </reaction>
</comment>
<comment type="caution">
    <text evidence="7">Lacks conserved residue(s) required for the propagation of feature annotation.</text>
</comment>
<dbReference type="FunFam" id="3.40.50.720:FF:000018">
    <property type="entry name" value="Malate dehydrogenase"/>
    <property type="match status" value="1"/>
</dbReference>
<feature type="binding site" evidence="9">
    <location>
        <begin position="19"/>
        <end position="24"/>
    </location>
    <ligand>
        <name>NAD(+)</name>
        <dbReference type="ChEBI" id="CHEBI:57540"/>
    </ligand>
</feature>
<dbReference type="SUPFAM" id="SSF56327">
    <property type="entry name" value="LDH C-terminal domain-like"/>
    <property type="match status" value="1"/>
</dbReference>
<dbReference type="EC" id="1.1.1.27" evidence="3 7"/>
<feature type="binding site" evidence="7">
    <location>
        <position position="234"/>
    </location>
    <ligand>
        <name>substrate</name>
    </ligand>
</feature>
<feature type="modified residue" description="Phosphotyrosine" evidence="7">
    <location>
        <position position="225"/>
    </location>
</feature>
<dbReference type="Gene3D" id="3.40.50.720">
    <property type="entry name" value="NAD(P)-binding Rossmann-like Domain"/>
    <property type="match status" value="1"/>
</dbReference>
<dbReference type="UniPathway" id="UPA00554">
    <property type="reaction ID" value="UER00611"/>
</dbReference>
<sequence>MFFKKSPKPVESTRVVIIGAGLVGATSAYAIMLQGIASEIVLIDIDKNKCAGEVLDLQHGISFLSPAKVWAGSYADCRDADVIVITAGLKQKEGQARLELAAANSKIVAEIMHKIIKYTSEAIILMVTNPLDVLTYVAYRASGFPANQVFGTGTALDSSRFRYLLAQSLGVAAESVGAYLIGEHGDSSVPVYSHANIMGGKLAVFPKYNKQAVQAAYRQTKNAAYDLICKKGATYYAIALAVARIVRAILYNENHIFPASVYLSGQYGISDVYLSLPAVVNRRGVKEILNIELSALEKKQLHQSAKVIRAAIDSIKI</sequence>
<dbReference type="GO" id="GO:0006089">
    <property type="term" value="P:lactate metabolic process"/>
    <property type="evidence" value="ECO:0007669"/>
    <property type="project" value="TreeGrafter"/>
</dbReference>
<comment type="similarity">
    <text evidence="2 7">Belongs to the LDH/MDH superfamily. LDH family.</text>
</comment>
<dbReference type="HAMAP" id="MF_00488">
    <property type="entry name" value="Lactate_dehydrog"/>
    <property type="match status" value="1"/>
</dbReference>
<comment type="function">
    <text evidence="7">Catalyzes the conversion of lactate to pyruvate.</text>
</comment>
<dbReference type="Proteomes" id="UP000178682">
    <property type="component" value="Unassembled WGS sequence"/>
</dbReference>
<evidence type="ECO:0000313" key="13">
    <source>
        <dbReference type="Proteomes" id="UP000178682"/>
    </source>
</evidence>
<dbReference type="PRINTS" id="PR00086">
    <property type="entry name" value="LLDHDRGNASE"/>
</dbReference>
<feature type="binding site" evidence="7 9">
    <location>
        <begin position="127"/>
        <end position="129"/>
    </location>
    <ligand>
        <name>NAD(+)</name>
        <dbReference type="ChEBI" id="CHEBI:57540"/>
    </ligand>
</feature>
<comment type="caution">
    <text evidence="12">The sequence shown here is derived from an EMBL/GenBank/DDBJ whole genome shotgun (WGS) entry which is preliminary data.</text>
</comment>
<evidence type="ECO:0000313" key="12">
    <source>
        <dbReference type="EMBL" id="OGF19001.1"/>
    </source>
</evidence>
<dbReference type="InterPro" id="IPR011304">
    <property type="entry name" value="L-lactate_DH"/>
</dbReference>
<feature type="binding site" evidence="7 9">
    <location>
        <position position="44"/>
    </location>
    <ligand>
        <name>NAD(+)</name>
        <dbReference type="ChEBI" id="CHEBI:57540"/>
    </ligand>
</feature>
<feature type="binding site" evidence="7">
    <location>
        <begin position="88"/>
        <end position="89"/>
    </location>
    <ligand>
        <name>NAD(+)</name>
        <dbReference type="ChEBI" id="CHEBI:57540"/>
    </ligand>
</feature>
<evidence type="ECO:0000256" key="2">
    <source>
        <dbReference type="ARBA" id="ARBA00006054"/>
    </source>
</evidence>
<reference evidence="12 13" key="1">
    <citation type="journal article" date="2016" name="Nat. Commun.">
        <title>Thousands of microbial genomes shed light on interconnected biogeochemical processes in an aquifer system.</title>
        <authorList>
            <person name="Anantharaman K."/>
            <person name="Brown C.T."/>
            <person name="Hug L.A."/>
            <person name="Sharon I."/>
            <person name="Castelle C.J."/>
            <person name="Probst A.J."/>
            <person name="Thomas B.C."/>
            <person name="Singh A."/>
            <person name="Wilkins M.J."/>
            <person name="Karaoz U."/>
            <person name="Brodie E.L."/>
            <person name="Williams K.H."/>
            <person name="Hubbard S.S."/>
            <person name="Banfield J.F."/>
        </authorList>
    </citation>
    <scope>NUCLEOTIDE SEQUENCE [LARGE SCALE GENOMIC DNA]</scope>
</reference>
<evidence type="ECO:0000256" key="3">
    <source>
        <dbReference type="ARBA" id="ARBA00012967"/>
    </source>
</evidence>
<dbReference type="InterPro" id="IPR001236">
    <property type="entry name" value="Lactate/malate_DH_N"/>
</dbReference>
<dbReference type="InterPro" id="IPR036291">
    <property type="entry name" value="NAD(P)-bd_dom_sf"/>
</dbReference>
<keyword evidence="7" id="KW-0597">Phosphoprotein</keyword>
<feature type="binding site" evidence="7">
    <location>
        <begin position="157"/>
        <end position="160"/>
    </location>
    <ligand>
        <name>substrate</name>
    </ligand>
</feature>
<dbReference type="SUPFAM" id="SSF51735">
    <property type="entry name" value="NAD(P)-binding Rossmann-fold domains"/>
    <property type="match status" value="1"/>
</dbReference>
<keyword evidence="5 7" id="KW-0520">NAD</keyword>
<dbReference type="PANTHER" id="PTHR43128:SF16">
    <property type="entry name" value="L-LACTATE DEHYDROGENASE"/>
    <property type="match status" value="1"/>
</dbReference>
<dbReference type="AlphaFoldDB" id="A0A1F5RY69"/>
<comment type="subunit">
    <text evidence="7">Homotetramer.</text>
</comment>
<evidence type="ECO:0000256" key="7">
    <source>
        <dbReference type="HAMAP-Rule" id="MF_00488"/>
    </source>
</evidence>
<evidence type="ECO:0000256" key="9">
    <source>
        <dbReference type="PIRSR" id="PIRSR000102-3"/>
    </source>
</evidence>
<feature type="binding site" evidence="9">
    <location>
        <position position="104"/>
    </location>
    <ligand>
        <name>NAD(+)</name>
        <dbReference type="ChEBI" id="CHEBI:57540"/>
    </ligand>
</feature>
<dbReference type="InterPro" id="IPR001557">
    <property type="entry name" value="L-lactate/malate_DH"/>
</dbReference>
<proteinExistence type="inferred from homology"/>
<dbReference type="Pfam" id="PF00056">
    <property type="entry name" value="Ldh_1_N"/>
    <property type="match status" value="1"/>
</dbReference>
<dbReference type="NCBIfam" id="NF004863">
    <property type="entry name" value="PRK06223.1"/>
    <property type="match status" value="1"/>
</dbReference>
<dbReference type="GO" id="GO:0006096">
    <property type="term" value="P:glycolytic process"/>
    <property type="evidence" value="ECO:0007669"/>
    <property type="project" value="UniProtKB-UniRule"/>
</dbReference>
<evidence type="ECO:0000256" key="6">
    <source>
        <dbReference type="ARBA" id="ARBA00049258"/>
    </source>
</evidence>
<feature type="binding site" evidence="7">
    <location>
        <position position="23"/>
    </location>
    <ligand>
        <name>NAD(+)</name>
        <dbReference type="ChEBI" id="CHEBI:57540"/>
    </ligand>
</feature>
<feature type="domain" description="Lactate/malate dehydrogenase C-terminal" evidence="11">
    <location>
        <begin position="154"/>
        <end position="315"/>
    </location>
</feature>
<dbReference type="EMBL" id="MFFX01000034">
    <property type="protein sequence ID" value="OGF19001.1"/>
    <property type="molecule type" value="Genomic_DNA"/>
</dbReference>
<dbReference type="Gene3D" id="3.90.110.10">
    <property type="entry name" value="Lactate dehydrogenase/glycoside hydrolase, family 4, C-terminal"/>
    <property type="match status" value="1"/>
</dbReference>
<evidence type="ECO:0000259" key="10">
    <source>
        <dbReference type="Pfam" id="PF00056"/>
    </source>
</evidence>
<accession>A0A1F5RY69</accession>
<dbReference type="GO" id="GO:0005737">
    <property type="term" value="C:cytoplasm"/>
    <property type="evidence" value="ECO:0007669"/>
    <property type="project" value="UniProtKB-SubCell"/>
</dbReference>
<evidence type="ECO:0000256" key="1">
    <source>
        <dbReference type="ARBA" id="ARBA00004843"/>
    </source>
</evidence>
<dbReference type="InterPro" id="IPR022383">
    <property type="entry name" value="Lactate/malate_DH_C"/>
</dbReference>
<feature type="binding site" evidence="7">
    <location>
        <position position="91"/>
    </location>
    <ligand>
        <name>substrate</name>
    </ligand>
</feature>
<feature type="binding site" evidence="7">
    <location>
        <begin position="129"/>
        <end position="132"/>
    </location>
    <ligand>
        <name>substrate</name>
    </ligand>
</feature>
<dbReference type="PANTHER" id="PTHR43128">
    <property type="entry name" value="L-2-HYDROXYCARBOXYLATE DEHYDROGENASE (NAD(P)(+))"/>
    <property type="match status" value="1"/>
</dbReference>
<keyword evidence="7" id="KW-0963">Cytoplasm</keyword>
<evidence type="ECO:0000256" key="8">
    <source>
        <dbReference type="PIRSR" id="PIRSR000102-1"/>
    </source>
</evidence>
<keyword evidence="4 7" id="KW-0560">Oxidoreductase</keyword>
<protein>
    <recommendedName>
        <fullName evidence="3 7">L-lactate dehydrogenase</fullName>
        <shortName evidence="7">L-LDH</shortName>
        <ecNumber evidence="3 7">1.1.1.27</ecNumber>
    </recommendedName>
</protein>
<comment type="subcellular location">
    <subcellularLocation>
        <location evidence="7">Cytoplasm</location>
    </subcellularLocation>
</comment>
<dbReference type="Pfam" id="PF02866">
    <property type="entry name" value="Ldh_1_C"/>
    <property type="match status" value="1"/>
</dbReference>
<dbReference type="PIRSF" id="PIRSF000102">
    <property type="entry name" value="Lac_mal_DH"/>
    <property type="match status" value="1"/>
</dbReference>
<comment type="pathway">
    <text evidence="1 7">Fermentation; pyruvate fermentation to lactate; (S)-lactate from pyruvate: step 1/1.</text>
</comment>